<feature type="compositionally biased region" description="Polar residues" evidence="9">
    <location>
        <begin position="409"/>
        <end position="419"/>
    </location>
</feature>
<accession>A0A813LJL7</accession>
<feature type="transmembrane region" description="Helical" evidence="10">
    <location>
        <begin position="6"/>
        <end position="24"/>
    </location>
</feature>
<evidence type="ECO:0000256" key="6">
    <source>
        <dbReference type="ARBA" id="ARBA00022737"/>
    </source>
</evidence>
<feature type="transmembrane region" description="Helical" evidence="10">
    <location>
        <begin position="167"/>
        <end position="184"/>
    </location>
</feature>
<evidence type="ECO:0000313" key="12">
    <source>
        <dbReference type="Proteomes" id="UP000626109"/>
    </source>
</evidence>
<name>A0A813LJL7_POLGL</name>
<feature type="transmembrane region" description="Helical" evidence="10">
    <location>
        <begin position="204"/>
        <end position="224"/>
    </location>
</feature>
<feature type="transmembrane region" description="Helical" evidence="10">
    <location>
        <begin position="130"/>
        <end position="147"/>
    </location>
</feature>
<dbReference type="Gene3D" id="1.20.1280.290">
    <property type="match status" value="2"/>
</dbReference>
<dbReference type="PANTHER" id="PTHR10791">
    <property type="entry name" value="RAG1-ACTIVATING PROTEIN 1"/>
    <property type="match status" value="1"/>
</dbReference>
<dbReference type="AlphaFoldDB" id="A0A813LJL7"/>
<gene>
    <name evidence="11" type="ORF">PGLA2088_LOCUS45957</name>
</gene>
<evidence type="ECO:0000256" key="7">
    <source>
        <dbReference type="ARBA" id="ARBA00022989"/>
    </source>
</evidence>
<reference evidence="11" key="1">
    <citation type="submission" date="2021-02" db="EMBL/GenBank/DDBJ databases">
        <authorList>
            <person name="Dougan E. K."/>
            <person name="Rhodes N."/>
            <person name="Thang M."/>
            <person name="Chan C."/>
        </authorList>
    </citation>
    <scope>NUCLEOTIDE SEQUENCE</scope>
</reference>
<evidence type="ECO:0000256" key="3">
    <source>
        <dbReference type="ARBA" id="ARBA00022448"/>
    </source>
</evidence>
<dbReference type="GO" id="GO:0016020">
    <property type="term" value="C:membrane"/>
    <property type="evidence" value="ECO:0007669"/>
    <property type="project" value="InterPro"/>
</dbReference>
<dbReference type="GO" id="GO:0012505">
    <property type="term" value="C:endomembrane system"/>
    <property type="evidence" value="ECO:0007669"/>
    <property type="project" value="UniProtKB-SubCell"/>
</dbReference>
<keyword evidence="7 10" id="KW-1133">Transmembrane helix</keyword>
<feature type="transmembrane region" description="Helical" evidence="10">
    <location>
        <begin position="236"/>
        <end position="256"/>
    </location>
</feature>
<evidence type="ECO:0000256" key="10">
    <source>
        <dbReference type="SAM" id="Phobius"/>
    </source>
</evidence>
<dbReference type="GO" id="GO:0051119">
    <property type="term" value="F:sugar transmembrane transporter activity"/>
    <property type="evidence" value="ECO:0007669"/>
    <property type="project" value="InterPro"/>
</dbReference>
<evidence type="ECO:0000256" key="5">
    <source>
        <dbReference type="ARBA" id="ARBA00022692"/>
    </source>
</evidence>
<dbReference type="InterPro" id="IPR004316">
    <property type="entry name" value="SWEET_rpt"/>
</dbReference>
<evidence type="ECO:0000313" key="11">
    <source>
        <dbReference type="EMBL" id="CAE8731259.1"/>
    </source>
</evidence>
<evidence type="ECO:0000256" key="4">
    <source>
        <dbReference type="ARBA" id="ARBA00022597"/>
    </source>
</evidence>
<dbReference type="Pfam" id="PF03083">
    <property type="entry name" value="MtN3_slv"/>
    <property type="match status" value="1"/>
</dbReference>
<keyword evidence="3" id="KW-0813">Transport</keyword>
<protein>
    <submittedName>
        <fullName evidence="11">Uncharacterized protein</fullName>
    </submittedName>
</protein>
<feature type="region of interest" description="Disordered" evidence="9">
    <location>
        <begin position="336"/>
        <end position="356"/>
    </location>
</feature>
<evidence type="ECO:0000256" key="1">
    <source>
        <dbReference type="ARBA" id="ARBA00004127"/>
    </source>
</evidence>
<comment type="similarity">
    <text evidence="2">Belongs to the SWEET sugar transporter family.</text>
</comment>
<sequence length="536" mass="57970">MLLQHVIGFVGVLTNLSLSLSPFSTIREARGNGSLGGMDTSPWPLLYGSNLFWTCYSFLIGDIWLFGACGPAAMMWLFFCLTAIRLLAQEEGETLDVSGGAWDAVLFSHSKTIDLKQLSKKYRLNCIKNLEMGVMIWTTAGIVATFGCSPWDMKGLEAWETIFDAETRIFVMMILCGLLSLRLFSGPAARVWSIMKLRDASTVFVPLVCAMLVSTSLWCGYGLVTGNVSLYVPNGIGGFFCILQIVLRCIFGAPAANAAKSSSKKESEITTAKVVKVLKGGKKTGRSNLVSISEAGDAGASDGASTRGDALSELYPHRAVQRNNFNTETAMVVEDTSIAAEDSPARTSSLPNLTNRRQGQGIYEAFLRQIGSGKEAAASDVASASMTEEAGAPDGASTSMARGDAVSEISKNNTSTNTLPVVEEDSSLAAEERPAKVSSLPDLTNILKEQGIYEDYLNWQRDYRRWRQGGLRGANGEVKDKVGEQRQNPLLSADISGSSNDNNHNNNTNNKNNNHNNKELEGQLIGAVLELDFFEV</sequence>
<keyword evidence="8 10" id="KW-0472">Membrane</keyword>
<proteinExistence type="inferred from homology"/>
<evidence type="ECO:0000256" key="8">
    <source>
        <dbReference type="ARBA" id="ARBA00023136"/>
    </source>
</evidence>
<dbReference type="InterPro" id="IPR047664">
    <property type="entry name" value="SWEET"/>
</dbReference>
<organism evidence="11 12">
    <name type="scientific">Polarella glacialis</name>
    <name type="common">Dinoflagellate</name>
    <dbReference type="NCBI Taxonomy" id="89957"/>
    <lineage>
        <taxon>Eukaryota</taxon>
        <taxon>Sar</taxon>
        <taxon>Alveolata</taxon>
        <taxon>Dinophyceae</taxon>
        <taxon>Suessiales</taxon>
        <taxon>Suessiaceae</taxon>
        <taxon>Polarella</taxon>
    </lineage>
</organism>
<evidence type="ECO:0000256" key="2">
    <source>
        <dbReference type="ARBA" id="ARBA00007809"/>
    </source>
</evidence>
<keyword evidence="5 10" id="KW-0812">Transmembrane</keyword>
<keyword evidence="4" id="KW-0762">Sugar transport</keyword>
<feature type="region of interest" description="Disordered" evidence="9">
    <location>
        <begin position="381"/>
        <end position="434"/>
    </location>
</feature>
<keyword evidence="6" id="KW-0677">Repeat</keyword>
<comment type="caution">
    <text evidence="11">The sequence shown here is derived from an EMBL/GenBank/DDBJ whole genome shotgun (WGS) entry which is preliminary data.</text>
</comment>
<feature type="region of interest" description="Disordered" evidence="9">
    <location>
        <begin position="491"/>
        <end position="517"/>
    </location>
</feature>
<comment type="subcellular location">
    <subcellularLocation>
        <location evidence="1">Endomembrane system</location>
        <topology evidence="1">Multi-pass membrane protein</topology>
    </subcellularLocation>
</comment>
<evidence type="ECO:0000256" key="9">
    <source>
        <dbReference type="SAM" id="MobiDB-lite"/>
    </source>
</evidence>
<dbReference type="EMBL" id="CAJNNW010035984">
    <property type="protein sequence ID" value="CAE8731259.1"/>
    <property type="molecule type" value="Genomic_DNA"/>
</dbReference>
<dbReference type="Proteomes" id="UP000626109">
    <property type="component" value="Unassembled WGS sequence"/>
</dbReference>
<feature type="compositionally biased region" description="Polar residues" evidence="9">
    <location>
        <begin position="345"/>
        <end position="356"/>
    </location>
</feature>
<feature type="compositionally biased region" description="Low complexity" evidence="9">
    <location>
        <begin position="500"/>
        <end position="515"/>
    </location>
</feature>